<evidence type="ECO:0008006" key="4">
    <source>
        <dbReference type="Google" id="ProtNLM"/>
    </source>
</evidence>
<evidence type="ECO:0000256" key="1">
    <source>
        <dbReference type="SAM" id="Phobius"/>
    </source>
</evidence>
<dbReference type="AlphaFoldDB" id="A0A553RPQ8"/>
<keyword evidence="1" id="KW-0472">Membrane</keyword>
<name>A0A553RPQ8_9TELE</name>
<proteinExistence type="predicted"/>
<dbReference type="InterPro" id="IPR036179">
    <property type="entry name" value="Ig-like_dom_sf"/>
</dbReference>
<feature type="non-terminal residue" evidence="2">
    <location>
        <position position="1"/>
    </location>
</feature>
<feature type="transmembrane region" description="Helical" evidence="1">
    <location>
        <begin position="79"/>
        <end position="102"/>
    </location>
</feature>
<dbReference type="STRING" id="623744.A0A553RPQ8"/>
<protein>
    <recommendedName>
        <fullName evidence="4">Immunoglobulin subtype domain-containing protein</fullName>
    </recommendedName>
</protein>
<dbReference type="Proteomes" id="UP000316079">
    <property type="component" value="Unassembled WGS sequence"/>
</dbReference>
<comment type="caution">
    <text evidence="2">The sequence shown here is derived from an EMBL/GenBank/DDBJ whole genome shotgun (WGS) entry which is preliminary data.</text>
</comment>
<sequence length="287" mass="32307">FGDKGVLLAKDYVETNKIILSDGDERFRGRLKLDHVTRSLTIINAKTSDSGFYELQIGGSESLQTFVVSVTALRFSTEAIAGICGGVIATCALIVVALIYFFKDKAPKDAKGSSQRNDLEWWYENSLIAKHSQARWEIHDEVIDGRFASKLRLEDNGDLIISNTRKVHSGVYKLTSRNRNTIYKRFTVTIDVKRVPVTEGGDVLLETGVRIEPGQMMLWTFGPSNCLVVKADSERIDGINERFRGRVDLDLQTGSLTIRNITDEDLGHFKLQIVNSTKTRFRRFNVV</sequence>
<dbReference type="PANTHER" id="PTHR21063">
    <property type="entry name" value="LFA-3"/>
    <property type="match status" value="1"/>
</dbReference>
<keyword evidence="3" id="KW-1185">Reference proteome</keyword>
<organism evidence="2 3">
    <name type="scientific">Danionella cerebrum</name>
    <dbReference type="NCBI Taxonomy" id="2873325"/>
    <lineage>
        <taxon>Eukaryota</taxon>
        <taxon>Metazoa</taxon>
        <taxon>Chordata</taxon>
        <taxon>Craniata</taxon>
        <taxon>Vertebrata</taxon>
        <taxon>Euteleostomi</taxon>
        <taxon>Actinopterygii</taxon>
        <taxon>Neopterygii</taxon>
        <taxon>Teleostei</taxon>
        <taxon>Ostariophysi</taxon>
        <taxon>Cypriniformes</taxon>
        <taxon>Danionidae</taxon>
        <taxon>Danioninae</taxon>
        <taxon>Danionella</taxon>
    </lineage>
</organism>
<reference evidence="2 3" key="1">
    <citation type="journal article" date="2019" name="Sci. Data">
        <title>Hybrid genome assembly and annotation of Danionella translucida.</title>
        <authorList>
            <person name="Kadobianskyi M."/>
            <person name="Schulze L."/>
            <person name="Schuelke M."/>
            <person name="Judkewitz B."/>
        </authorList>
    </citation>
    <scope>NUCLEOTIDE SEQUENCE [LARGE SCALE GENOMIC DNA]</scope>
    <source>
        <strain evidence="2 3">Bolton</strain>
    </source>
</reference>
<feature type="non-terminal residue" evidence="2">
    <location>
        <position position="287"/>
    </location>
</feature>
<keyword evidence="1" id="KW-0812">Transmembrane</keyword>
<dbReference type="InterPro" id="IPR013783">
    <property type="entry name" value="Ig-like_fold"/>
</dbReference>
<accession>A0A553RPQ8</accession>
<evidence type="ECO:0000313" key="3">
    <source>
        <dbReference type="Proteomes" id="UP000316079"/>
    </source>
</evidence>
<evidence type="ECO:0000313" key="2">
    <source>
        <dbReference type="EMBL" id="TRZ04161.1"/>
    </source>
</evidence>
<keyword evidence="1" id="KW-1133">Transmembrane helix</keyword>
<dbReference type="PANTHER" id="PTHR21063:SF4">
    <property type="entry name" value="CD48 ANTIGEN-RELATED"/>
    <property type="match status" value="1"/>
</dbReference>
<dbReference type="OrthoDB" id="8741746at2759"/>
<dbReference type="SUPFAM" id="SSF48726">
    <property type="entry name" value="Immunoglobulin"/>
    <property type="match status" value="3"/>
</dbReference>
<gene>
    <name evidence="2" type="ORF">DNTS_027928</name>
</gene>
<dbReference type="EMBL" id="SRMA01001019">
    <property type="protein sequence ID" value="TRZ04161.1"/>
    <property type="molecule type" value="Genomic_DNA"/>
</dbReference>
<dbReference type="Gene3D" id="2.60.40.10">
    <property type="entry name" value="Immunoglobulins"/>
    <property type="match status" value="3"/>
</dbReference>